<dbReference type="Pfam" id="PF00294">
    <property type="entry name" value="PfkB"/>
    <property type="match status" value="1"/>
</dbReference>
<sequence>MQKRDGKTAVRLAAFGEFLLRLHSNTGKRFSQSDGYIPYYAGAEANVCVLLSRLGMQAEYITRVPDNDLAATGIQLLKSHGVGTGKIQYGGDRLGLYFTESGNGIRPGRVIYDRAGSSFATLQHGDIAWQPLLEEVDVFHWSGVAAALSASSAAVCREALEAALDARLTISSDFNYRATLWKYGQHPSAVMPALLQHSDLTVADLDAVNVYYNIETDKQLPLEQRFQQCHEQLRRHMPRLKTLAMSFRKVQGNQMIYFGALAQDEQYYFAEGFTIPQVTDQIGTGDAFTAGILFGMMNNYPPQQTIDFATACGTLKQSIHGDWALINKQEVTELMLNGPSGRIVR</sequence>
<feature type="domain" description="Carbohydrate kinase PfkB" evidence="4">
    <location>
        <begin position="32"/>
        <end position="316"/>
    </location>
</feature>
<dbReference type="Proteomes" id="UP000253410">
    <property type="component" value="Unassembled WGS sequence"/>
</dbReference>
<dbReference type="OrthoDB" id="9813569at2"/>
<dbReference type="Gene3D" id="3.40.1190.20">
    <property type="match status" value="1"/>
</dbReference>
<dbReference type="InterPro" id="IPR052700">
    <property type="entry name" value="Carb_kinase_PfkB-like"/>
</dbReference>
<evidence type="ECO:0000256" key="3">
    <source>
        <dbReference type="ARBA" id="ARBA00022777"/>
    </source>
</evidence>
<dbReference type="SUPFAM" id="SSF53613">
    <property type="entry name" value="Ribokinase-like"/>
    <property type="match status" value="1"/>
</dbReference>
<keyword evidence="6" id="KW-1185">Reference proteome</keyword>
<evidence type="ECO:0000256" key="1">
    <source>
        <dbReference type="ARBA" id="ARBA00010688"/>
    </source>
</evidence>
<dbReference type="EMBL" id="QFFJ01000002">
    <property type="protein sequence ID" value="RBL89545.1"/>
    <property type="molecule type" value="Genomic_DNA"/>
</dbReference>
<gene>
    <name evidence="5" type="ORF">DF182_23840</name>
</gene>
<dbReference type="PANTHER" id="PTHR43320:SF2">
    <property type="entry name" value="2-DEHYDRO-3-DEOXYGLUCONOKINASE_2-DEHYDRO-3-DEOXYGALACTONOKINASE"/>
    <property type="match status" value="1"/>
</dbReference>
<dbReference type="AlphaFoldDB" id="A0A365XVC9"/>
<reference evidence="5 6" key="1">
    <citation type="submission" date="2018-05" db="EMBL/GenBank/DDBJ databases">
        <title>Chitinophaga sp. K3CV102501T nov., isolated from isolated from a monsoon evergreen broad-leaved forest soil.</title>
        <authorList>
            <person name="Lv Y."/>
        </authorList>
    </citation>
    <scope>NUCLEOTIDE SEQUENCE [LARGE SCALE GENOMIC DNA]</scope>
    <source>
        <strain evidence="5 6">GDMCC 1.1325</strain>
    </source>
</reference>
<accession>A0A365XVC9</accession>
<dbReference type="GO" id="GO:0016301">
    <property type="term" value="F:kinase activity"/>
    <property type="evidence" value="ECO:0007669"/>
    <property type="project" value="UniProtKB-KW"/>
</dbReference>
<dbReference type="CDD" id="cd01166">
    <property type="entry name" value="KdgK"/>
    <property type="match status" value="1"/>
</dbReference>
<dbReference type="InterPro" id="IPR029056">
    <property type="entry name" value="Ribokinase-like"/>
</dbReference>
<keyword evidence="3 5" id="KW-0418">Kinase</keyword>
<comment type="caution">
    <text evidence="5">The sequence shown here is derived from an EMBL/GenBank/DDBJ whole genome shotgun (WGS) entry which is preliminary data.</text>
</comment>
<evidence type="ECO:0000256" key="2">
    <source>
        <dbReference type="ARBA" id="ARBA00022679"/>
    </source>
</evidence>
<keyword evidence="2" id="KW-0808">Transferase</keyword>
<evidence type="ECO:0000259" key="4">
    <source>
        <dbReference type="Pfam" id="PF00294"/>
    </source>
</evidence>
<organism evidence="5 6">
    <name type="scientific">Chitinophaga flava</name>
    <dbReference type="NCBI Taxonomy" id="2259036"/>
    <lineage>
        <taxon>Bacteria</taxon>
        <taxon>Pseudomonadati</taxon>
        <taxon>Bacteroidota</taxon>
        <taxon>Chitinophagia</taxon>
        <taxon>Chitinophagales</taxon>
        <taxon>Chitinophagaceae</taxon>
        <taxon>Chitinophaga</taxon>
    </lineage>
</organism>
<evidence type="ECO:0000313" key="6">
    <source>
        <dbReference type="Proteomes" id="UP000253410"/>
    </source>
</evidence>
<name>A0A365XVC9_9BACT</name>
<dbReference type="PANTHER" id="PTHR43320">
    <property type="entry name" value="SUGAR KINASE"/>
    <property type="match status" value="1"/>
</dbReference>
<dbReference type="RefSeq" id="WP_113618293.1">
    <property type="nucleotide sequence ID" value="NZ_QFFJ01000002.1"/>
</dbReference>
<evidence type="ECO:0000313" key="5">
    <source>
        <dbReference type="EMBL" id="RBL89545.1"/>
    </source>
</evidence>
<protein>
    <submittedName>
        <fullName evidence="5">Sugar kinase</fullName>
    </submittedName>
</protein>
<proteinExistence type="inferred from homology"/>
<comment type="similarity">
    <text evidence="1">Belongs to the carbohydrate kinase PfkB family.</text>
</comment>
<dbReference type="InterPro" id="IPR011611">
    <property type="entry name" value="PfkB_dom"/>
</dbReference>